<evidence type="ECO:0000313" key="6">
    <source>
        <dbReference type="Proteomes" id="UP000189369"/>
    </source>
</evidence>
<dbReference type="HAMAP" id="MF_00720">
    <property type="entry name" value="PriB"/>
    <property type="match status" value="1"/>
</dbReference>
<dbReference type="EMBL" id="CP019697">
    <property type="protein sequence ID" value="AQS52165.1"/>
    <property type="molecule type" value="Genomic_DNA"/>
</dbReference>
<dbReference type="GO" id="GO:1990077">
    <property type="term" value="C:primosome complex"/>
    <property type="evidence" value="ECO:0007669"/>
    <property type="project" value="UniProtKB-UniRule"/>
</dbReference>
<dbReference type="GO" id="GO:0003697">
    <property type="term" value="F:single-stranded DNA binding"/>
    <property type="evidence" value="ECO:0007669"/>
    <property type="project" value="UniProtKB-UniRule"/>
</dbReference>
<keyword evidence="3 4" id="KW-0238">DNA-binding</keyword>
<dbReference type="Pfam" id="PF22657">
    <property type="entry name" value="SSB_1"/>
    <property type="match status" value="1"/>
</dbReference>
<dbReference type="STRING" id="643674.PAEH1_12620"/>
<dbReference type="Proteomes" id="UP000189369">
    <property type="component" value="Chromosome"/>
</dbReference>
<evidence type="ECO:0000256" key="1">
    <source>
        <dbReference type="ARBA" id="ARBA00022515"/>
    </source>
</evidence>
<evidence type="ECO:0000313" key="5">
    <source>
        <dbReference type="EMBL" id="AQS52165.1"/>
    </source>
</evidence>
<dbReference type="InterPro" id="IPR023646">
    <property type="entry name" value="Prisomal_replication_PriB"/>
</dbReference>
<name>A0A1U9K295_9BURK</name>
<comment type="similarity">
    <text evidence="4">Belongs to the PriB family.</text>
</comment>
<reference evidence="5 6" key="1">
    <citation type="submission" date="2017-01" db="EMBL/GenBank/DDBJ databases">
        <title>Complete Genome Sequence of Paenalcaligenes hominis, Isolated from a paraplegic Patient with neurogenic bladder.</title>
        <authorList>
            <person name="Mukhopadhyay R."/>
            <person name="Joaquin J."/>
            <person name="Hogue R."/>
            <person name="Kilaru A."/>
            <person name="Jospin G."/>
            <person name="Mars K."/>
            <person name="Eisen J.A."/>
            <person name="Chaturvedi V."/>
        </authorList>
    </citation>
    <scope>NUCLEOTIDE SEQUENCE [LARGE SCALE GENOMIC DNA]</scope>
    <source>
        <strain evidence="5 6">15S00501</strain>
    </source>
</reference>
<dbReference type="Gene3D" id="2.40.50.140">
    <property type="entry name" value="Nucleic acid-binding proteins"/>
    <property type="match status" value="1"/>
</dbReference>
<dbReference type="OrthoDB" id="5296916at2"/>
<comment type="function">
    <text evidence="4">Involved in the restart of stalled replication forks, which reloads the replicative helicase on sites other than the origin of replication; the PriA-PriB pathway is the major replication restart pathway. During primosome assembly it facilitates complex formation between PriA and DnaT on DNA; stabilizes PriA on DNA. Stimulates the DNA unwinding activity of PriA helicase.</text>
</comment>
<evidence type="ECO:0000256" key="2">
    <source>
        <dbReference type="ARBA" id="ARBA00022705"/>
    </source>
</evidence>
<dbReference type="NCBIfam" id="TIGR04418">
    <property type="entry name" value="PriB_gamma"/>
    <property type="match status" value="1"/>
</dbReference>
<comment type="subunit">
    <text evidence="4">Homodimer. Interacts with PriA and DnaT. Component of the replication restart primosome. Primosome assembly occurs via a 'hand-off' mechanism. PriA binds to replication forks, subsequently PriB then DnaT bind; DnaT then displaces ssDNA to generate the helicase loading substrate.</text>
</comment>
<dbReference type="SUPFAM" id="SSF50249">
    <property type="entry name" value="Nucleic acid-binding proteins"/>
    <property type="match status" value="1"/>
</dbReference>
<evidence type="ECO:0000256" key="4">
    <source>
        <dbReference type="HAMAP-Rule" id="MF_00720"/>
    </source>
</evidence>
<protein>
    <recommendedName>
        <fullName evidence="4">Replication restart protein PriB</fullName>
    </recommendedName>
</protein>
<organism evidence="5 6">
    <name type="scientific">Paenalcaligenes hominis</name>
    <dbReference type="NCBI Taxonomy" id="643674"/>
    <lineage>
        <taxon>Bacteria</taxon>
        <taxon>Pseudomonadati</taxon>
        <taxon>Pseudomonadota</taxon>
        <taxon>Betaproteobacteria</taxon>
        <taxon>Burkholderiales</taxon>
        <taxon>Alcaligenaceae</taxon>
        <taxon>Paenalcaligenes</taxon>
    </lineage>
</organism>
<dbReference type="PIRSF" id="PIRSF003135">
    <property type="entry name" value="Primosomal_n"/>
    <property type="match status" value="1"/>
</dbReference>
<dbReference type="InterPro" id="IPR000424">
    <property type="entry name" value="Primosome_PriB/ssb"/>
</dbReference>
<dbReference type="InterPro" id="IPR012340">
    <property type="entry name" value="NA-bd_OB-fold"/>
</dbReference>
<evidence type="ECO:0000256" key="3">
    <source>
        <dbReference type="ARBA" id="ARBA00023125"/>
    </source>
</evidence>
<keyword evidence="2 4" id="KW-0235">DNA replication</keyword>
<dbReference type="KEGG" id="phn:PAEH1_12620"/>
<accession>A0A1U9K295</accession>
<gene>
    <name evidence="4" type="primary">priB</name>
    <name evidence="5" type="ORF">PAEH1_12620</name>
</gene>
<dbReference type="AlphaFoldDB" id="A0A1U9K295"/>
<keyword evidence="1 4" id="KW-0639">Primosome</keyword>
<dbReference type="GO" id="GO:0006269">
    <property type="term" value="P:DNA replication, synthesis of primer"/>
    <property type="evidence" value="ECO:0007669"/>
    <property type="project" value="UniProtKB-KW"/>
</dbReference>
<proteinExistence type="inferred from homology"/>
<dbReference type="PROSITE" id="PS50935">
    <property type="entry name" value="SSB"/>
    <property type="match status" value="1"/>
</dbReference>
<sequence length="104" mass="11378">MNHLRFQGWVVSVNPLRYSPAGVAVCEIVLQHDSTVQQASLPRQLSFEVDAIAMGDTAVLLSSLEIGQFIDIHGFIAPLRKSSSRLILHIQSFQTPNAAPNVLV</sequence>